<feature type="compositionally biased region" description="Basic and acidic residues" evidence="1">
    <location>
        <begin position="598"/>
        <end position="612"/>
    </location>
</feature>
<organism evidence="4">
    <name type="scientific">Chromera velia CCMP2878</name>
    <dbReference type="NCBI Taxonomy" id="1169474"/>
    <lineage>
        <taxon>Eukaryota</taxon>
        <taxon>Sar</taxon>
        <taxon>Alveolata</taxon>
        <taxon>Colpodellida</taxon>
        <taxon>Chromeraceae</taxon>
        <taxon>Chromera</taxon>
    </lineage>
</organism>
<keyword evidence="2" id="KW-0812">Transmembrane</keyword>
<dbReference type="AlphaFoldDB" id="A0A0G4I813"/>
<keyword evidence="2" id="KW-0472">Membrane</keyword>
<dbReference type="VEuPathDB" id="CryptoDB:Cvel_11747"/>
<evidence type="ECO:0000313" key="4">
    <source>
        <dbReference type="EMBL" id="CEM53134.1"/>
    </source>
</evidence>
<feature type="region of interest" description="Disordered" evidence="1">
    <location>
        <begin position="582"/>
        <end position="612"/>
    </location>
</feature>
<proteinExistence type="predicted"/>
<keyword evidence="2" id="KW-1133">Transmembrane helix</keyword>
<feature type="compositionally biased region" description="Polar residues" evidence="1">
    <location>
        <begin position="480"/>
        <end position="492"/>
    </location>
</feature>
<evidence type="ECO:0000259" key="3">
    <source>
        <dbReference type="Pfam" id="PF01757"/>
    </source>
</evidence>
<dbReference type="InterPro" id="IPR050879">
    <property type="entry name" value="Acyltransferase_3"/>
</dbReference>
<dbReference type="InterPro" id="IPR002656">
    <property type="entry name" value="Acyl_transf_3_dom"/>
</dbReference>
<feature type="transmembrane region" description="Helical" evidence="2">
    <location>
        <begin position="391"/>
        <end position="411"/>
    </location>
</feature>
<dbReference type="GO" id="GO:0016747">
    <property type="term" value="F:acyltransferase activity, transferring groups other than amino-acyl groups"/>
    <property type="evidence" value="ECO:0007669"/>
    <property type="project" value="InterPro"/>
</dbReference>
<dbReference type="PANTHER" id="PTHR23028:SF53">
    <property type="entry name" value="ACYL_TRANSF_3 DOMAIN-CONTAINING PROTEIN"/>
    <property type="match status" value="1"/>
</dbReference>
<feature type="transmembrane region" description="Helical" evidence="2">
    <location>
        <begin position="229"/>
        <end position="246"/>
    </location>
</feature>
<sequence>MVNRSAFREDIEALRGFAILLVVFFHAQVPCFAAGFVGVDIFFTISGFVITRSLISENQKTGSIDLWGFYSRRIGRLLPASLLLAASVVIASLFISSSPEFVLDAKDAIVAVLYGLNIQQALTADDYFQEREEDRQTPLLHFWSLNVEEQFYILWPLLMKLCCQFRGRQIFLVLAACGLMGGSFVFNIYYTENNQPFAFYLPVSRAWQFGAGGLCAWLQEKPLSGTWKVLTQAIFYLGLVVSLLFLNSERTWPGYWALIPTVFTMAYIAGFEEGPEAFHPHAERPTESAYSAELVGSQGRLGFLRGPFDTVASGVWKSMLFLGQLSYSWYLWHWPFQIFFLRLFPDASVAAQAWAGTFALAPAWLSFVFLEAPLRAAAKKSTNSMSIIFKGAVAMLVFVVASWFLIISHSLTPASSPTTVGTVQWQQQQQQQQQQEDQQQKAPQFGKADGLSSVSEGGEIEELTLPPQRQAPLNLYAPEKNQSPSVHGTNEDGSVGTVGGQRDWGDDFIFKNSTFGELKVDLWLKMLRPSLGECPEARPEEAALHFSISAGPFLNSAVPKNPLPAKLKRTGMCSLYGNGTQIVSTGPRYGQQEQEEKEGEKADEGRHGKQKG</sequence>
<feature type="transmembrane region" description="Helical" evidence="2">
    <location>
        <begin position="170"/>
        <end position="191"/>
    </location>
</feature>
<feature type="region of interest" description="Disordered" evidence="1">
    <location>
        <begin position="422"/>
        <end position="453"/>
    </location>
</feature>
<evidence type="ECO:0000256" key="1">
    <source>
        <dbReference type="SAM" id="MobiDB-lite"/>
    </source>
</evidence>
<feature type="transmembrane region" description="Helical" evidence="2">
    <location>
        <begin position="351"/>
        <end position="370"/>
    </location>
</feature>
<accession>A0A0G4I813</accession>
<dbReference type="GO" id="GO:0000271">
    <property type="term" value="P:polysaccharide biosynthetic process"/>
    <property type="evidence" value="ECO:0007669"/>
    <property type="project" value="TreeGrafter"/>
</dbReference>
<dbReference type="PANTHER" id="PTHR23028">
    <property type="entry name" value="ACETYLTRANSFERASE"/>
    <property type="match status" value="1"/>
</dbReference>
<protein>
    <recommendedName>
        <fullName evidence="3">Acyltransferase 3 domain-containing protein</fullName>
    </recommendedName>
</protein>
<gene>
    <name evidence="4" type="ORF">Cvel_11747</name>
</gene>
<name>A0A0G4I813_9ALVE</name>
<feature type="transmembrane region" description="Helical" evidence="2">
    <location>
        <begin position="76"/>
        <end position="95"/>
    </location>
</feature>
<feature type="compositionally biased region" description="Low complexity" evidence="1">
    <location>
        <begin position="424"/>
        <end position="437"/>
    </location>
</feature>
<reference evidence="4" key="1">
    <citation type="submission" date="2014-11" db="EMBL/GenBank/DDBJ databases">
        <authorList>
            <person name="Otto D Thomas"/>
            <person name="Naeem Raeece"/>
        </authorList>
    </citation>
    <scope>NUCLEOTIDE SEQUENCE</scope>
</reference>
<feature type="transmembrane region" description="Helical" evidence="2">
    <location>
        <begin position="252"/>
        <end position="271"/>
    </location>
</feature>
<dbReference type="Pfam" id="PF01757">
    <property type="entry name" value="Acyl_transf_3"/>
    <property type="match status" value="1"/>
</dbReference>
<feature type="domain" description="Acyltransferase 3" evidence="3">
    <location>
        <begin position="10"/>
        <end position="362"/>
    </location>
</feature>
<feature type="transmembrane region" description="Helical" evidence="2">
    <location>
        <begin position="12"/>
        <end position="29"/>
    </location>
</feature>
<feature type="region of interest" description="Disordered" evidence="1">
    <location>
        <begin position="478"/>
        <end position="499"/>
    </location>
</feature>
<evidence type="ECO:0000256" key="2">
    <source>
        <dbReference type="SAM" id="Phobius"/>
    </source>
</evidence>
<dbReference type="GO" id="GO:0016020">
    <property type="term" value="C:membrane"/>
    <property type="evidence" value="ECO:0007669"/>
    <property type="project" value="TreeGrafter"/>
</dbReference>
<dbReference type="EMBL" id="CDMZ01005525">
    <property type="protein sequence ID" value="CEM53134.1"/>
    <property type="molecule type" value="Genomic_DNA"/>
</dbReference>